<proteinExistence type="predicted"/>
<dbReference type="AlphaFoldDB" id="A8XLZ2"/>
<dbReference type="Proteomes" id="UP000008549">
    <property type="component" value="Unassembled WGS sequence"/>
</dbReference>
<dbReference type="InParanoid" id="A8XLZ2"/>
<dbReference type="GeneID" id="8585151"/>
<sequence length="136" mass="15591">MSNDSQCPNMHQKRFEEFLKSGSRVMMLSAQKMSYGKNADTYLMCSEHHNSSPTSKILQNVFGACLDILFSCEISSQLSEFEQSYECSKKFSSPLLATVKHFRADLRAKRSTCSPFLLLFHVLDDFIQNKQKTTEK</sequence>
<protein>
    <submittedName>
        <fullName evidence="1">Protein CBG15338</fullName>
    </submittedName>
</protein>
<dbReference type="CTD" id="8585151"/>
<name>A8XLZ2_CAEBR</name>
<accession>A8XLZ2</accession>
<dbReference type="EMBL" id="HE601407">
    <property type="protein sequence ID" value="CAP33667.1"/>
    <property type="molecule type" value="Genomic_DNA"/>
</dbReference>
<dbReference type="KEGG" id="cbr:CBG_15338"/>
<keyword evidence="2" id="KW-1185">Reference proteome</keyword>
<gene>
    <name evidence="1 3" type="ORF">CBG15338</name>
    <name evidence="1" type="ORF">CBG_15338</name>
</gene>
<dbReference type="WormBase" id="CBG15338">
    <property type="protein sequence ID" value="CBP18367"/>
    <property type="gene ID" value="WBGene00035637"/>
</dbReference>
<evidence type="ECO:0000313" key="3">
    <source>
        <dbReference type="WormBase" id="CBG15338"/>
    </source>
</evidence>
<reference evidence="1 2" key="1">
    <citation type="journal article" date="2003" name="PLoS Biol.">
        <title>The genome sequence of Caenorhabditis briggsae: a platform for comparative genomics.</title>
        <authorList>
            <person name="Stein L.D."/>
            <person name="Bao Z."/>
            <person name="Blasiar D."/>
            <person name="Blumenthal T."/>
            <person name="Brent M.R."/>
            <person name="Chen N."/>
            <person name="Chinwalla A."/>
            <person name="Clarke L."/>
            <person name="Clee C."/>
            <person name="Coghlan A."/>
            <person name="Coulson A."/>
            <person name="D'Eustachio P."/>
            <person name="Fitch D.H."/>
            <person name="Fulton L.A."/>
            <person name="Fulton R.E."/>
            <person name="Griffiths-Jones S."/>
            <person name="Harris T.W."/>
            <person name="Hillier L.W."/>
            <person name="Kamath R."/>
            <person name="Kuwabara P.E."/>
            <person name="Mardis E.R."/>
            <person name="Marra M.A."/>
            <person name="Miner T.L."/>
            <person name="Minx P."/>
            <person name="Mullikin J.C."/>
            <person name="Plumb R.W."/>
            <person name="Rogers J."/>
            <person name="Schein J.E."/>
            <person name="Sohrmann M."/>
            <person name="Spieth J."/>
            <person name="Stajich J.E."/>
            <person name="Wei C."/>
            <person name="Willey D."/>
            <person name="Wilson R.K."/>
            <person name="Durbin R."/>
            <person name="Waterston R.H."/>
        </authorList>
    </citation>
    <scope>NUCLEOTIDE SEQUENCE [LARGE SCALE GENOMIC DNA]</scope>
    <source>
        <strain evidence="1 2">AF16</strain>
    </source>
</reference>
<evidence type="ECO:0000313" key="1">
    <source>
        <dbReference type="EMBL" id="CAP33667.1"/>
    </source>
</evidence>
<dbReference type="HOGENOM" id="CLU_1877277_0_0_1"/>
<reference evidence="1 2" key="2">
    <citation type="journal article" date="2011" name="PLoS Genet.">
        <title>Caenorhabditis briggsae recombinant inbred line genotypes reveal inter-strain incompatibility and the evolution of recombination.</title>
        <authorList>
            <person name="Ross J.A."/>
            <person name="Koboldt D.C."/>
            <person name="Staisch J.E."/>
            <person name="Chamberlin H.M."/>
            <person name="Gupta B.P."/>
            <person name="Miller R.D."/>
            <person name="Baird S.E."/>
            <person name="Haag E.S."/>
        </authorList>
    </citation>
    <scope>NUCLEOTIDE SEQUENCE [LARGE SCALE GENOMIC DNA]</scope>
    <source>
        <strain evidence="1 2">AF16</strain>
    </source>
</reference>
<dbReference type="RefSeq" id="XP_002643157.1">
    <property type="nucleotide sequence ID" value="XM_002643111.1"/>
</dbReference>
<organism evidence="1 2">
    <name type="scientific">Caenorhabditis briggsae</name>
    <dbReference type="NCBI Taxonomy" id="6238"/>
    <lineage>
        <taxon>Eukaryota</taxon>
        <taxon>Metazoa</taxon>
        <taxon>Ecdysozoa</taxon>
        <taxon>Nematoda</taxon>
        <taxon>Chromadorea</taxon>
        <taxon>Rhabditida</taxon>
        <taxon>Rhabditina</taxon>
        <taxon>Rhabditomorpha</taxon>
        <taxon>Rhabditoidea</taxon>
        <taxon>Rhabditidae</taxon>
        <taxon>Peloderinae</taxon>
        <taxon>Caenorhabditis</taxon>
    </lineage>
</organism>
<evidence type="ECO:0000313" key="2">
    <source>
        <dbReference type="Proteomes" id="UP000008549"/>
    </source>
</evidence>